<accession>A0A8S1D2J9</accession>
<dbReference type="PANTHER" id="PTHR13723">
    <property type="entry name" value="ADAMTS A DISINTEGRIN AND METALLOPROTEASE WITH THROMBOSPONDIN MOTIFS PROTEASE"/>
    <property type="match status" value="1"/>
</dbReference>
<feature type="domain" description="PLAC" evidence="8">
    <location>
        <begin position="660"/>
        <end position="697"/>
    </location>
</feature>
<dbReference type="Gene3D" id="2.60.120.830">
    <property type="match status" value="1"/>
</dbReference>
<dbReference type="GO" id="GO:0005576">
    <property type="term" value="C:extracellular region"/>
    <property type="evidence" value="ECO:0007669"/>
    <property type="project" value="UniProtKB-SubCell"/>
</dbReference>
<dbReference type="InterPro" id="IPR000884">
    <property type="entry name" value="TSP1_rpt"/>
</dbReference>
<dbReference type="Pfam" id="PF19236">
    <property type="entry name" value="ADAMTS_CR_3"/>
    <property type="match status" value="1"/>
</dbReference>
<dbReference type="PROSITE" id="PS50092">
    <property type="entry name" value="TSP1"/>
    <property type="match status" value="6"/>
</dbReference>
<evidence type="ECO:0000256" key="4">
    <source>
        <dbReference type="ARBA" id="ARBA00022737"/>
    </source>
</evidence>
<dbReference type="GO" id="GO:0030198">
    <property type="term" value="P:extracellular matrix organization"/>
    <property type="evidence" value="ECO:0007669"/>
    <property type="project" value="InterPro"/>
</dbReference>
<dbReference type="GO" id="GO:0004222">
    <property type="term" value="F:metalloendopeptidase activity"/>
    <property type="evidence" value="ECO:0007669"/>
    <property type="project" value="TreeGrafter"/>
</dbReference>
<dbReference type="GO" id="GO:0006508">
    <property type="term" value="P:proteolysis"/>
    <property type="evidence" value="ECO:0007669"/>
    <property type="project" value="TreeGrafter"/>
</dbReference>
<name>A0A8S1D2J9_9INSE</name>
<feature type="disulfide bond" evidence="6">
    <location>
        <begin position="72"/>
        <end position="92"/>
    </location>
</feature>
<keyword evidence="3 7" id="KW-0732">Signal</keyword>
<evidence type="ECO:0000313" key="10">
    <source>
        <dbReference type="Proteomes" id="UP000494165"/>
    </source>
</evidence>
<dbReference type="InterPro" id="IPR050439">
    <property type="entry name" value="ADAMTS_ADAMTS-like"/>
</dbReference>
<comment type="caution">
    <text evidence="9">The sequence shown here is derived from an EMBL/GenBank/DDBJ whole genome shotgun (WGS) entry which is preliminary data.</text>
</comment>
<dbReference type="FunFam" id="2.20.100.10:FF:000005">
    <property type="entry name" value="ADAM metallopeptidase with thrombospondin type 1 motif 9"/>
    <property type="match status" value="2"/>
</dbReference>
<feature type="chain" id="PRO_5035945295" description="PLAC domain-containing protein" evidence="7">
    <location>
        <begin position="17"/>
        <end position="817"/>
    </location>
</feature>
<dbReference type="SUPFAM" id="SSF82895">
    <property type="entry name" value="TSP-1 type 1 repeat"/>
    <property type="match status" value="4"/>
</dbReference>
<keyword evidence="2" id="KW-0964">Secreted</keyword>
<proteinExistence type="predicted"/>
<gene>
    <name evidence="9" type="ORF">CLODIP_2_CD05985</name>
</gene>
<organism evidence="9 10">
    <name type="scientific">Cloeon dipterum</name>
    <dbReference type="NCBI Taxonomy" id="197152"/>
    <lineage>
        <taxon>Eukaryota</taxon>
        <taxon>Metazoa</taxon>
        <taxon>Ecdysozoa</taxon>
        <taxon>Arthropoda</taxon>
        <taxon>Hexapoda</taxon>
        <taxon>Insecta</taxon>
        <taxon>Pterygota</taxon>
        <taxon>Palaeoptera</taxon>
        <taxon>Ephemeroptera</taxon>
        <taxon>Pisciforma</taxon>
        <taxon>Baetidae</taxon>
        <taxon>Cloeon</taxon>
    </lineage>
</organism>
<evidence type="ECO:0000256" key="6">
    <source>
        <dbReference type="PIRSR" id="PIRSR613273-3"/>
    </source>
</evidence>
<evidence type="ECO:0000256" key="3">
    <source>
        <dbReference type="ARBA" id="ARBA00022729"/>
    </source>
</evidence>
<evidence type="ECO:0000256" key="5">
    <source>
        <dbReference type="ARBA" id="ARBA00023157"/>
    </source>
</evidence>
<evidence type="ECO:0000256" key="2">
    <source>
        <dbReference type="ARBA" id="ARBA00022525"/>
    </source>
</evidence>
<dbReference type="InterPro" id="IPR036383">
    <property type="entry name" value="TSP1_rpt_sf"/>
</dbReference>
<dbReference type="OrthoDB" id="5950222at2759"/>
<dbReference type="InterPro" id="IPR010909">
    <property type="entry name" value="PLAC"/>
</dbReference>
<keyword evidence="5 6" id="KW-1015">Disulfide bond</keyword>
<dbReference type="PROSITE" id="PS50900">
    <property type="entry name" value="PLAC"/>
    <property type="match status" value="1"/>
</dbReference>
<protein>
    <recommendedName>
        <fullName evidence="8">PLAC domain-containing protein</fullName>
    </recommendedName>
</protein>
<feature type="signal peptide" evidence="7">
    <location>
        <begin position="1"/>
        <end position="16"/>
    </location>
</feature>
<dbReference type="EMBL" id="CADEPI010000096">
    <property type="protein sequence ID" value="CAB3374291.1"/>
    <property type="molecule type" value="Genomic_DNA"/>
</dbReference>
<comment type="subcellular location">
    <subcellularLocation>
        <location evidence="1">Secreted</location>
    </subcellularLocation>
</comment>
<dbReference type="GO" id="GO:0031012">
    <property type="term" value="C:extracellular matrix"/>
    <property type="evidence" value="ECO:0007669"/>
    <property type="project" value="TreeGrafter"/>
</dbReference>
<dbReference type="Pfam" id="PF08686">
    <property type="entry name" value="PLAC"/>
    <property type="match status" value="1"/>
</dbReference>
<dbReference type="SMART" id="SM00209">
    <property type="entry name" value="TSP1"/>
    <property type="match status" value="6"/>
</dbReference>
<evidence type="ECO:0000256" key="7">
    <source>
        <dbReference type="SAM" id="SignalP"/>
    </source>
</evidence>
<evidence type="ECO:0000259" key="8">
    <source>
        <dbReference type="PROSITE" id="PS50900"/>
    </source>
</evidence>
<sequence length="817" mass="89468">MRLLLLLCVLCCAAAATDERPKYPTSIHEMVKAHLAASRRSRTTKGHWGPWSGWSECSSSCGGGVRSQTRQCLPGPLKQATTGRRRSKHHGCLGLYRRYHVCNTQLCSNGDLREAQCAAFDLKPFSGRNFHWKPFLDAPNQCQLNCRADGQRFYATLNQSVVDGTSCRPPQGPVGRPAAAANRWVCVSSECKHVGCDGVVGSDRRLDACGVCGGRNTSCQIISGLFSNHAGLQVGAISTITTLPRGACNISAVQVAPSASELVLLNSTTGQKIPFDRTLFYHQSEESNKGESLSYRGPLPEAVDLALKYGGGPLGVRYQFGLPTGEAVQQDDSTALRPRRRSRTKFSWHMLAASECSKSCGGGLQAAKAVCTREGGGHVPEKRCNHLEKPTARSMRCNVRPCPAEWEYGPWGPCSATCGPGTQARTVACRQHISATMTNMKVNDAACLGQRGARTQPCNQGSCSAARVGELPQDGPQGGAQGHWLTTAWTEGCACGSGVQTRRVACSAASCDGGQRPAESRPCARVCREAHWFSGPWSPCSTRCGPGRQTRPVLCLRAKAAVDDHHCADHERPLAERACEERPCGGQWFSSEWGTCEEECGPQSRQVRCLDEKNRPAEDCVKDEKPVARRPCSSCSKSLEQNVVGSELPRAQLLARQDHEVENCRDSLRDCGLVLRARLCTNRYYRTRCCVTCSKRHGRTLKHRTYLRMAGIHRLKAFSAALFVARYQIDETTSLKEKSPLWPNNLWPSGEVEAFFAARVQWLLTDLSFVFASTGGRFVIRCLKHCRRCCCCCFFNSQAGEVSREIDQQDCFARSNG</sequence>
<dbReference type="AlphaFoldDB" id="A0A8S1D2J9"/>
<dbReference type="InterPro" id="IPR045371">
    <property type="entry name" value="ADAMTS_CR_3"/>
</dbReference>
<feature type="disulfide bond" evidence="6">
    <location>
        <begin position="61"/>
        <end position="107"/>
    </location>
</feature>
<dbReference type="Gene3D" id="2.20.100.10">
    <property type="entry name" value="Thrombospondin type-1 (TSP1) repeat"/>
    <property type="match status" value="4"/>
</dbReference>
<dbReference type="Pfam" id="PF19030">
    <property type="entry name" value="TSP1_ADAMTS"/>
    <property type="match status" value="3"/>
</dbReference>
<dbReference type="PANTHER" id="PTHR13723:SF316">
    <property type="entry name" value="LONELY HEART, ISOFORM A"/>
    <property type="match status" value="1"/>
</dbReference>
<dbReference type="InterPro" id="IPR013273">
    <property type="entry name" value="ADAMTS/ADAMTS-like"/>
</dbReference>
<evidence type="ECO:0000313" key="9">
    <source>
        <dbReference type="EMBL" id="CAB3374291.1"/>
    </source>
</evidence>
<keyword evidence="4" id="KW-0677">Repeat</keyword>
<keyword evidence="10" id="KW-1185">Reference proteome</keyword>
<dbReference type="PRINTS" id="PR01857">
    <property type="entry name" value="ADAMTSFAMILY"/>
</dbReference>
<feature type="disulfide bond" evidence="6">
    <location>
        <begin position="57"/>
        <end position="102"/>
    </location>
</feature>
<dbReference type="Pfam" id="PF00090">
    <property type="entry name" value="TSP_1"/>
    <property type="match status" value="1"/>
</dbReference>
<reference evidence="9 10" key="1">
    <citation type="submission" date="2020-04" db="EMBL/GenBank/DDBJ databases">
        <authorList>
            <person name="Alioto T."/>
            <person name="Alioto T."/>
            <person name="Gomez Garrido J."/>
        </authorList>
    </citation>
    <scope>NUCLEOTIDE SEQUENCE [LARGE SCALE GENOMIC DNA]</scope>
</reference>
<dbReference type="Proteomes" id="UP000494165">
    <property type="component" value="Unassembled WGS sequence"/>
</dbReference>
<evidence type="ECO:0000256" key="1">
    <source>
        <dbReference type="ARBA" id="ARBA00004613"/>
    </source>
</evidence>